<evidence type="ECO:0000256" key="4">
    <source>
        <dbReference type="ARBA" id="ARBA00022723"/>
    </source>
</evidence>
<comment type="subunit">
    <text evidence="3">Homotetramer.</text>
</comment>
<dbReference type="SUPFAM" id="SSF56784">
    <property type="entry name" value="HAD-like"/>
    <property type="match status" value="1"/>
</dbReference>
<dbReference type="InterPro" id="IPR050793">
    <property type="entry name" value="CMP-NeuNAc_synthase"/>
</dbReference>
<dbReference type="OrthoDB" id="9805604at2"/>
<name>A0A6N6N0G5_9BACT</name>
<evidence type="ECO:0000256" key="1">
    <source>
        <dbReference type="ARBA" id="ARBA00001946"/>
    </source>
</evidence>
<dbReference type="SFLD" id="SFLDG01138">
    <property type="entry name" value="C1.6.2:_Deoxy-d-mannose-octulo"/>
    <property type="match status" value="1"/>
</dbReference>
<keyword evidence="4" id="KW-0479">Metal-binding</keyword>
<dbReference type="GO" id="GO:0046872">
    <property type="term" value="F:metal ion binding"/>
    <property type="evidence" value="ECO:0007669"/>
    <property type="project" value="UniProtKB-KW"/>
</dbReference>
<evidence type="ECO:0000256" key="2">
    <source>
        <dbReference type="ARBA" id="ARBA00005893"/>
    </source>
</evidence>
<protein>
    <submittedName>
        <fullName evidence="7">HAD hydrolase family protein</fullName>
    </submittedName>
</protein>
<dbReference type="InterPro" id="IPR036412">
    <property type="entry name" value="HAD-like_sf"/>
</dbReference>
<dbReference type="Proteomes" id="UP000438699">
    <property type="component" value="Unassembled WGS sequence"/>
</dbReference>
<evidence type="ECO:0000313" key="7">
    <source>
        <dbReference type="EMBL" id="KAB1440868.1"/>
    </source>
</evidence>
<dbReference type="SFLD" id="SFLDG01136">
    <property type="entry name" value="C1.6:_Phosphoserine_Phosphatas"/>
    <property type="match status" value="1"/>
</dbReference>
<dbReference type="Pfam" id="PF08282">
    <property type="entry name" value="Hydrolase_3"/>
    <property type="match status" value="1"/>
</dbReference>
<dbReference type="RefSeq" id="WP_151151612.1">
    <property type="nucleotide sequence ID" value="NZ_WAIE01000006.1"/>
</dbReference>
<comment type="caution">
    <text evidence="7">The sequence shown here is derived from an EMBL/GenBank/DDBJ whole genome shotgun (WGS) entry which is preliminary data.</text>
</comment>
<evidence type="ECO:0000256" key="5">
    <source>
        <dbReference type="ARBA" id="ARBA00022801"/>
    </source>
</evidence>
<keyword evidence="5 7" id="KW-0378">Hydrolase</keyword>
<keyword evidence="6" id="KW-0460">Magnesium</keyword>
<accession>A0A6N6N0G5</accession>
<dbReference type="PANTHER" id="PTHR21485">
    <property type="entry name" value="HAD SUPERFAMILY MEMBERS CMAS AND KDSC"/>
    <property type="match status" value="1"/>
</dbReference>
<dbReference type="EMBL" id="WAIE01000006">
    <property type="protein sequence ID" value="KAB1440868.1"/>
    <property type="molecule type" value="Genomic_DNA"/>
</dbReference>
<dbReference type="GO" id="GO:0016788">
    <property type="term" value="F:hydrolase activity, acting on ester bonds"/>
    <property type="evidence" value="ECO:0007669"/>
    <property type="project" value="InterPro"/>
</dbReference>
<proteinExistence type="inferred from homology"/>
<dbReference type="GO" id="GO:0008781">
    <property type="term" value="F:N-acylneuraminate cytidylyltransferase activity"/>
    <property type="evidence" value="ECO:0007669"/>
    <property type="project" value="TreeGrafter"/>
</dbReference>
<gene>
    <name evidence="7" type="ORF">F8A88_13050</name>
</gene>
<dbReference type="PANTHER" id="PTHR21485:SF3">
    <property type="entry name" value="N-ACYLNEURAMINATE CYTIDYLYLTRANSFERASE"/>
    <property type="match status" value="1"/>
</dbReference>
<comment type="similarity">
    <text evidence="2">Belongs to the KdsC family.</text>
</comment>
<dbReference type="InterPro" id="IPR010023">
    <property type="entry name" value="KdsC_fam"/>
</dbReference>
<keyword evidence="8" id="KW-1185">Reference proteome</keyword>
<reference evidence="7 8" key="1">
    <citation type="journal article" date="2017" name="Int. J. Syst. Evol. Microbiol.">
        <title>Desulfovibrio senegalensis sp. nov., a mesophilic sulfate reducer isolated from marine sediment.</title>
        <authorList>
            <person name="Thioye A."/>
            <person name="Gam Z.B.A."/>
            <person name="Mbengue M."/>
            <person name="Cayol J.L."/>
            <person name="Joseph-Bartoli M."/>
            <person name="Toure-Kane C."/>
            <person name="Labat M."/>
        </authorList>
    </citation>
    <scope>NUCLEOTIDE SEQUENCE [LARGE SCALE GENOMIC DNA]</scope>
    <source>
        <strain evidence="7 8">DSM 101509</strain>
    </source>
</reference>
<evidence type="ECO:0000313" key="8">
    <source>
        <dbReference type="Proteomes" id="UP000438699"/>
    </source>
</evidence>
<evidence type="ECO:0000256" key="3">
    <source>
        <dbReference type="ARBA" id="ARBA00011881"/>
    </source>
</evidence>
<comment type="cofactor">
    <cofactor evidence="1">
        <name>Mg(2+)</name>
        <dbReference type="ChEBI" id="CHEBI:18420"/>
    </cofactor>
</comment>
<dbReference type="AlphaFoldDB" id="A0A6N6N0G5"/>
<dbReference type="InterPro" id="IPR023214">
    <property type="entry name" value="HAD_sf"/>
</dbReference>
<organism evidence="7 8">
    <name type="scientific">Pseudodesulfovibrio senegalensis</name>
    <dbReference type="NCBI Taxonomy" id="1721087"/>
    <lineage>
        <taxon>Bacteria</taxon>
        <taxon>Pseudomonadati</taxon>
        <taxon>Thermodesulfobacteriota</taxon>
        <taxon>Desulfovibrionia</taxon>
        <taxon>Desulfovibrionales</taxon>
        <taxon>Desulfovibrionaceae</taxon>
    </lineage>
</organism>
<dbReference type="Gene3D" id="3.40.50.1000">
    <property type="entry name" value="HAD superfamily/HAD-like"/>
    <property type="match status" value="1"/>
</dbReference>
<dbReference type="SFLD" id="SFLDS00003">
    <property type="entry name" value="Haloacid_Dehalogenase"/>
    <property type="match status" value="1"/>
</dbReference>
<sequence length="161" mass="17087">MQNTKKLKDVELVVYDFDGVMTDNRVLVGEDGTEAVFCNRGDGHGVGIMRSLGLEQAILSTETNPVVAARAEKLGIPAVHGCADKGQGLRELARERGVDLSKILFVGNDTNDLPAFRLAGVLAAPSDAHPEILGMAHLVTSARGGHGVVRELADMFLAVLK</sequence>
<evidence type="ECO:0000256" key="6">
    <source>
        <dbReference type="ARBA" id="ARBA00022842"/>
    </source>
</evidence>